<dbReference type="Proteomes" id="UP001238334">
    <property type="component" value="Chromosome"/>
</dbReference>
<evidence type="ECO:0000313" key="1">
    <source>
        <dbReference type="EMBL" id="WIY24899.1"/>
    </source>
</evidence>
<sequence>MAMKLTGKEKISVKQACAALVFLQRLASRVLRWFDMSIYLQKETRDVQPALASFC</sequence>
<dbReference type="EMBL" id="CP127247">
    <property type="protein sequence ID" value="WIY24899.1"/>
    <property type="molecule type" value="Genomic_DNA"/>
</dbReference>
<organism evidence="1 2">
    <name type="scientific">Parasedimentitalea psychrophila</name>
    <dbReference type="NCBI Taxonomy" id="2997337"/>
    <lineage>
        <taxon>Bacteria</taxon>
        <taxon>Pseudomonadati</taxon>
        <taxon>Pseudomonadota</taxon>
        <taxon>Alphaproteobacteria</taxon>
        <taxon>Rhodobacterales</taxon>
        <taxon>Paracoccaceae</taxon>
        <taxon>Parasedimentitalea</taxon>
    </lineage>
</organism>
<proteinExistence type="predicted"/>
<gene>
    <name evidence="1" type="ORF">QPJ95_20760</name>
</gene>
<keyword evidence="2" id="KW-1185">Reference proteome</keyword>
<protein>
    <submittedName>
        <fullName evidence="1">Uncharacterized protein</fullName>
    </submittedName>
</protein>
<dbReference type="KEGG" id="ppso:QPJ95_20760"/>
<dbReference type="RefSeq" id="WP_270918129.1">
    <property type="nucleotide sequence ID" value="NZ_CP127247.1"/>
</dbReference>
<evidence type="ECO:0000313" key="2">
    <source>
        <dbReference type="Proteomes" id="UP001238334"/>
    </source>
</evidence>
<accession>A0A9Y2P433</accession>
<reference evidence="1 2" key="1">
    <citation type="submission" date="2023-06" db="EMBL/GenBank/DDBJ databases">
        <title>Parasedimentitalea psychrophila sp. nov., a psychrophilic bacterium isolated from deep-sea sediment.</title>
        <authorList>
            <person name="Li A."/>
        </authorList>
    </citation>
    <scope>NUCLEOTIDE SEQUENCE [LARGE SCALE GENOMIC DNA]</scope>
    <source>
        <strain evidence="1 2">QS115</strain>
    </source>
</reference>
<dbReference type="AlphaFoldDB" id="A0A9Y2P433"/>
<name>A0A9Y2P433_9RHOB</name>